<organism evidence="2 3">
    <name type="scientific">Streblomastix strix</name>
    <dbReference type="NCBI Taxonomy" id="222440"/>
    <lineage>
        <taxon>Eukaryota</taxon>
        <taxon>Metamonada</taxon>
        <taxon>Preaxostyla</taxon>
        <taxon>Oxymonadida</taxon>
        <taxon>Streblomastigidae</taxon>
        <taxon>Streblomastix</taxon>
    </lineage>
</organism>
<evidence type="ECO:0000313" key="3">
    <source>
        <dbReference type="Proteomes" id="UP000324800"/>
    </source>
</evidence>
<sequence length="158" mass="18198">MNNPRFHYGLCHPSCIMRADLVYCAWAHSMGPRSFKNELVPMFRLVNEKANRTISEKGHQICEQHDSDDAGASEAAVRSRNIRLRDENEVSIYRRILDNDMNAARREDPEDLFIKKEKRSRDTKDIKPIQSQKSARSEDGEHIQKTVIDLEQGDGDEG</sequence>
<feature type="region of interest" description="Disordered" evidence="1">
    <location>
        <begin position="106"/>
        <end position="158"/>
    </location>
</feature>
<gene>
    <name evidence="2" type="ORF">EZS28_017790</name>
</gene>
<proteinExistence type="predicted"/>
<feature type="compositionally biased region" description="Basic and acidic residues" evidence="1">
    <location>
        <begin position="106"/>
        <end position="127"/>
    </location>
</feature>
<dbReference type="Proteomes" id="UP000324800">
    <property type="component" value="Unassembled WGS sequence"/>
</dbReference>
<feature type="compositionally biased region" description="Basic and acidic residues" evidence="1">
    <location>
        <begin position="135"/>
        <end position="144"/>
    </location>
</feature>
<evidence type="ECO:0000256" key="1">
    <source>
        <dbReference type="SAM" id="MobiDB-lite"/>
    </source>
</evidence>
<comment type="caution">
    <text evidence="2">The sequence shown here is derived from an EMBL/GenBank/DDBJ whole genome shotgun (WGS) entry which is preliminary data.</text>
</comment>
<accession>A0A5J4VWH6</accession>
<name>A0A5J4VWH6_9EUKA</name>
<dbReference type="AlphaFoldDB" id="A0A5J4VWH6"/>
<protein>
    <submittedName>
        <fullName evidence="2">Uncharacterized protein</fullName>
    </submittedName>
</protein>
<dbReference type="EMBL" id="SNRW01004694">
    <property type="protein sequence ID" value="KAA6386683.1"/>
    <property type="molecule type" value="Genomic_DNA"/>
</dbReference>
<reference evidence="2 3" key="1">
    <citation type="submission" date="2019-03" db="EMBL/GenBank/DDBJ databases">
        <title>Single cell metagenomics reveals metabolic interactions within the superorganism composed of flagellate Streblomastix strix and complex community of Bacteroidetes bacteria on its surface.</title>
        <authorList>
            <person name="Treitli S.C."/>
            <person name="Kolisko M."/>
            <person name="Husnik F."/>
            <person name="Keeling P."/>
            <person name="Hampl V."/>
        </authorList>
    </citation>
    <scope>NUCLEOTIDE SEQUENCE [LARGE SCALE GENOMIC DNA]</scope>
    <source>
        <strain evidence="2">ST1C</strain>
    </source>
</reference>
<evidence type="ECO:0000313" key="2">
    <source>
        <dbReference type="EMBL" id="KAA6386683.1"/>
    </source>
</evidence>